<dbReference type="AlphaFoldDB" id="A0A8H6ZFP8"/>
<dbReference type="GO" id="GO:0004029">
    <property type="term" value="F:aldehyde dehydrogenase (NAD+) activity"/>
    <property type="evidence" value="ECO:0007669"/>
    <property type="project" value="UniProtKB-EC"/>
</dbReference>
<sequence length="697" mass="74845">MAHFTHDFQTASYTGKVSFPTGLFIGGEFVDGAEGTKLECVSSSSLHLPSLVSSIVSIAAMPLAPSLVTIHSYSRSRTASSTPPPAKSSPASPKPPKPTSTAQSKPRKRPSTPPGGLNASGAMRAELINKLASLMDKYNDELCAIEALDNGKTFTWAKNVDVAFATATFKYYAGWADKISGQTIETDEKKLVYTRHEPIGVVGQIIPWNFPLLMFSWKVAPALATGNTIVLKPSEFTPLTAIRMCSLIKEAGFPARRRERPHRARQHRGPGDRGAYGYSEGVSAVLFTLLLFLPGDGRRCYVTLRGPSSSSVDVCPPCESACPLPCIASAGIATTAQDGPSSPSVDPSLLPPPLRPPLPPSLPCLLVLPLPSPLSHLALFPSVHPSPPLPPPLLPIPILTRLSRLSPRPAPLPALLPLLSPRLVAFTGSTLVGRKVMAAAAASNLKNVTLELGGKSPNIVFDDADLEQAVGWAAHGIFWNHGQACCAGSRIYVQEGIYDKFLEMLTERTKKISVGDPFKPGVDQGPQVSQQQYDVSVFLPPSSPSSTSPRIMDYINSGKKDGAKVHIGGNRHGTEGYFIEPTIFTETKEDMKIVKEEIFGPVGVVIKFKDEADVLRQANDTVYGLASAVFTQDINRAIETAHKLQAGTAWINCVNHLHANVPFGGFKQSGIGRELGEYALHNYTNVKAVHVNLGHRM</sequence>
<dbReference type="Gene3D" id="3.40.309.10">
    <property type="entry name" value="Aldehyde Dehydrogenase, Chain A, domain 2"/>
    <property type="match status" value="1"/>
</dbReference>
<dbReference type="Pfam" id="PF00171">
    <property type="entry name" value="Aldedh"/>
    <property type="match status" value="2"/>
</dbReference>
<proteinExistence type="inferred from homology"/>
<dbReference type="OrthoDB" id="310895at2759"/>
<evidence type="ECO:0000256" key="5">
    <source>
        <dbReference type="PROSITE-ProRule" id="PRU10007"/>
    </source>
</evidence>
<evidence type="ECO:0000256" key="7">
    <source>
        <dbReference type="SAM" id="MobiDB-lite"/>
    </source>
</evidence>
<dbReference type="InterPro" id="IPR015590">
    <property type="entry name" value="Aldehyde_DH_dom"/>
</dbReference>
<evidence type="ECO:0000256" key="3">
    <source>
        <dbReference type="ARBA" id="ARBA00023027"/>
    </source>
</evidence>
<keyword evidence="10" id="KW-1185">Reference proteome</keyword>
<dbReference type="GO" id="GO:0019413">
    <property type="term" value="P:acetate biosynthetic process"/>
    <property type="evidence" value="ECO:0007669"/>
    <property type="project" value="UniProtKB-ARBA"/>
</dbReference>
<dbReference type="FunFam" id="3.40.605.10:FF:000029">
    <property type="entry name" value="Aldehyde dehydrogenase, mitochondrial"/>
    <property type="match status" value="1"/>
</dbReference>
<dbReference type="Proteomes" id="UP000623467">
    <property type="component" value="Unassembled WGS sequence"/>
</dbReference>
<dbReference type="InterPro" id="IPR016161">
    <property type="entry name" value="Ald_DH/histidinol_DH"/>
</dbReference>
<feature type="domain" description="Aldehyde dehydrogenase" evidence="8">
    <location>
        <begin position="422"/>
        <end position="689"/>
    </location>
</feature>
<evidence type="ECO:0000259" key="8">
    <source>
        <dbReference type="Pfam" id="PF00171"/>
    </source>
</evidence>
<feature type="region of interest" description="Disordered" evidence="7">
    <location>
        <begin position="75"/>
        <end position="120"/>
    </location>
</feature>
<feature type="domain" description="Aldehyde dehydrogenase" evidence="8">
    <location>
        <begin position="121"/>
        <end position="255"/>
    </location>
</feature>
<evidence type="ECO:0000313" key="10">
    <source>
        <dbReference type="Proteomes" id="UP000623467"/>
    </source>
</evidence>
<organism evidence="9 10">
    <name type="scientific">Mycena sanguinolenta</name>
    <dbReference type="NCBI Taxonomy" id="230812"/>
    <lineage>
        <taxon>Eukaryota</taxon>
        <taxon>Fungi</taxon>
        <taxon>Dikarya</taxon>
        <taxon>Basidiomycota</taxon>
        <taxon>Agaricomycotina</taxon>
        <taxon>Agaricomycetes</taxon>
        <taxon>Agaricomycetidae</taxon>
        <taxon>Agaricales</taxon>
        <taxon>Marasmiineae</taxon>
        <taxon>Mycenaceae</taxon>
        <taxon>Mycena</taxon>
    </lineage>
</organism>
<dbReference type="PROSITE" id="PS00070">
    <property type="entry name" value="ALDEHYDE_DEHYDR_CYS"/>
    <property type="match status" value="1"/>
</dbReference>
<comment type="similarity">
    <text evidence="1 6">Belongs to the aldehyde dehydrogenase family.</text>
</comment>
<evidence type="ECO:0000256" key="6">
    <source>
        <dbReference type="RuleBase" id="RU003345"/>
    </source>
</evidence>
<evidence type="ECO:0000313" key="9">
    <source>
        <dbReference type="EMBL" id="KAF7378153.1"/>
    </source>
</evidence>
<dbReference type="InterPro" id="IPR016163">
    <property type="entry name" value="Ald_DH_C"/>
</dbReference>
<keyword evidence="3" id="KW-0520">NAD</keyword>
<dbReference type="InterPro" id="IPR016162">
    <property type="entry name" value="Ald_DH_N"/>
</dbReference>
<evidence type="ECO:0000256" key="2">
    <source>
        <dbReference type="ARBA" id="ARBA00023002"/>
    </source>
</evidence>
<evidence type="ECO:0000256" key="4">
    <source>
        <dbReference type="ARBA" id="ARBA00024226"/>
    </source>
</evidence>
<feature type="compositionally biased region" description="Pro residues" evidence="7">
    <location>
        <begin position="82"/>
        <end position="98"/>
    </location>
</feature>
<accession>A0A8H6ZFP8</accession>
<dbReference type="Gene3D" id="3.40.605.10">
    <property type="entry name" value="Aldehyde Dehydrogenase, Chain A, domain 1"/>
    <property type="match status" value="2"/>
</dbReference>
<reference evidence="9" key="1">
    <citation type="submission" date="2020-05" db="EMBL/GenBank/DDBJ databases">
        <title>Mycena genomes resolve the evolution of fungal bioluminescence.</title>
        <authorList>
            <person name="Tsai I.J."/>
        </authorList>
    </citation>
    <scope>NUCLEOTIDE SEQUENCE</scope>
    <source>
        <strain evidence="9">160909Yilan</strain>
    </source>
</reference>
<dbReference type="EC" id="1.2.1.3" evidence="4"/>
<dbReference type="PANTHER" id="PTHR11699">
    <property type="entry name" value="ALDEHYDE DEHYDROGENASE-RELATED"/>
    <property type="match status" value="1"/>
</dbReference>
<dbReference type="PROSITE" id="PS00687">
    <property type="entry name" value="ALDEHYDE_DEHYDR_GLU"/>
    <property type="match status" value="1"/>
</dbReference>
<dbReference type="FunFam" id="3.40.309.10:FF:000001">
    <property type="entry name" value="Mitochondrial aldehyde dehydrogenase 2"/>
    <property type="match status" value="1"/>
</dbReference>
<dbReference type="InterPro" id="IPR016160">
    <property type="entry name" value="Ald_DH_CS_CYS"/>
</dbReference>
<comment type="caution">
    <text evidence="9">The sequence shown here is derived from an EMBL/GenBank/DDBJ whole genome shotgun (WGS) entry which is preliminary data.</text>
</comment>
<gene>
    <name evidence="9" type="ORF">MSAN_00239800</name>
</gene>
<name>A0A8H6ZFP8_9AGAR</name>
<evidence type="ECO:0000256" key="1">
    <source>
        <dbReference type="ARBA" id="ARBA00009986"/>
    </source>
</evidence>
<dbReference type="InterPro" id="IPR029510">
    <property type="entry name" value="Ald_DH_CS_GLU"/>
</dbReference>
<protein>
    <recommendedName>
        <fullName evidence="4">aldehyde dehydrogenase (NAD(+))</fullName>
        <ecNumber evidence="4">1.2.1.3</ecNumber>
    </recommendedName>
</protein>
<keyword evidence="2 6" id="KW-0560">Oxidoreductase</keyword>
<dbReference type="FunFam" id="3.40.605.10:FF:000026">
    <property type="entry name" value="Aldehyde dehydrogenase, putative"/>
    <property type="match status" value="1"/>
</dbReference>
<dbReference type="SUPFAM" id="SSF53720">
    <property type="entry name" value="ALDH-like"/>
    <property type="match status" value="2"/>
</dbReference>
<feature type="active site" evidence="5">
    <location>
        <position position="451"/>
    </location>
</feature>
<dbReference type="EMBL" id="JACAZH010000001">
    <property type="protein sequence ID" value="KAF7378153.1"/>
    <property type="molecule type" value="Genomic_DNA"/>
</dbReference>